<proteinExistence type="predicted"/>
<dbReference type="Proteomes" id="UP000053669">
    <property type="component" value="Unassembled WGS sequence"/>
</dbReference>
<dbReference type="RefSeq" id="WP_059210645.1">
    <property type="nucleotide sequence ID" value="NZ_KQ948674.1"/>
</dbReference>
<comment type="caution">
    <text evidence="1">The sequence shown here is derived from an EMBL/GenBank/DDBJ whole genome shotgun (WGS) entry which is preliminary data.</text>
</comment>
<gene>
    <name evidence="1" type="ORF">AQJ46_42175</name>
</gene>
<evidence type="ECO:0000313" key="1">
    <source>
        <dbReference type="EMBL" id="KUN58883.1"/>
    </source>
</evidence>
<evidence type="ECO:0008006" key="3">
    <source>
        <dbReference type="Google" id="ProtNLM"/>
    </source>
</evidence>
<organism evidence="1 2">
    <name type="scientific">Streptomyces canus</name>
    <dbReference type="NCBI Taxonomy" id="58343"/>
    <lineage>
        <taxon>Bacteria</taxon>
        <taxon>Bacillati</taxon>
        <taxon>Actinomycetota</taxon>
        <taxon>Actinomycetes</taxon>
        <taxon>Kitasatosporales</taxon>
        <taxon>Streptomycetaceae</taxon>
        <taxon>Streptomyces</taxon>
        <taxon>Streptomyces aurantiacus group</taxon>
    </lineage>
</organism>
<protein>
    <recommendedName>
        <fullName evidence="3">N-acetyltransferase domain-containing protein</fullName>
    </recommendedName>
</protein>
<sequence>MAVQLAEGIILEGYNALRTGDVTSLESMFTSYLLDEFDRVGEMAFGNPVAGYLSTALLRCEGEDAGFLSFDTGRLAVEVIYVKDWFRGRGLATLALADLNRHCPQTLALKTPLSPGGEALAARLELDLADNTPAEAARNEEVLRTIKQRVEAGCPHKARKTGDPRRPCKRCYRQGLRRYANVAIGMHAKAARMLGG</sequence>
<name>A0A101RNZ7_9ACTN</name>
<reference evidence="1 2" key="1">
    <citation type="submission" date="2015-10" db="EMBL/GenBank/DDBJ databases">
        <title>Draft genome sequence of Streptomyces canus DSM 40017, type strain for the species Streptomyces canus.</title>
        <authorList>
            <person name="Ruckert C."/>
            <person name="Winkler A."/>
            <person name="Kalinowski J."/>
            <person name="Kampfer P."/>
            <person name="Glaeser S."/>
        </authorList>
    </citation>
    <scope>NUCLEOTIDE SEQUENCE [LARGE SCALE GENOMIC DNA]</scope>
    <source>
        <strain evidence="1 2">DSM 40017</strain>
    </source>
</reference>
<dbReference type="AlphaFoldDB" id="A0A101RNZ7"/>
<evidence type="ECO:0000313" key="2">
    <source>
        <dbReference type="Proteomes" id="UP000053669"/>
    </source>
</evidence>
<accession>A0A101RNZ7</accession>
<dbReference type="EMBL" id="LMWU01000055">
    <property type="protein sequence ID" value="KUN58883.1"/>
    <property type="molecule type" value="Genomic_DNA"/>
</dbReference>